<dbReference type="SUPFAM" id="SSF51735">
    <property type="entry name" value="NAD(P)-binding Rossmann-fold domains"/>
    <property type="match status" value="1"/>
</dbReference>
<dbReference type="Proteomes" id="UP000215256">
    <property type="component" value="Chromosome 2"/>
</dbReference>
<comment type="similarity">
    <text evidence="1">Belongs to the short-chain dehydrogenases/reductases (SDR) family.</text>
</comment>
<dbReference type="Gene3D" id="3.40.50.720">
    <property type="entry name" value="NAD(P)-binding Rossmann-like Domain"/>
    <property type="match status" value="1"/>
</dbReference>
<accession>A0A248UDP3</accession>
<organism evidence="3 4">
    <name type="scientific">Ochrobactrum quorumnocens</name>
    <dbReference type="NCBI Taxonomy" id="271865"/>
    <lineage>
        <taxon>Bacteria</taxon>
        <taxon>Pseudomonadati</taxon>
        <taxon>Pseudomonadota</taxon>
        <taxon>Alphaproteobacteria</taxon>
        <taxon>Hyphomicrobiales</taxon>
        <taxon>Brucellaceae</taxon>
        <taxon>Brucella/Ochrobactrum group</taxon>
        <taxon>Ochrobactrum</taxon>
    </lineage>
</organism>
<dbReference type="InterPro" id="IPR002347">
    <property type="entry name" value="SDR_fam"/>
</dbReference>
<dbReference type="PROSITE" id="PS00061">
    <property type="entry name" value="ADH_SHORT"/>
    <property type="match status" value="1"/>
</dbReference>
<dbReference type="PANTHER" id="PTHR42760">
    <property type="entry name" value="SHORT-CHAIN DEHYDROGENASES/REDUCTASES FAMILY MEMBER"/>
    <property type="match status" value="1"/>
</dbReference>
<dbReference type="Pfam" id="PF13561">
    <property type="entry name" value="adh_short_C2"/>
    <property type="match status" value="1"/>
</dbReference>
<reference evidence="3 4" key="1">
    <citation type="submission" date="2017-07" db="EMBL/GenBank/DDBJ databases">
        <title>Phylogenetic study on the rhizospheric bacterium Ochrobactrum sp. A44.</title>
        <authorList>
            <person name="Krzyzanowska D.M."/>
            <person name="Ossowicki A."/>
            <person name="Rajewska M."/>
            <person name="Maciag T."/>
            <person name="Kaczynski Z."/>
            <person name="Czerwicka M."/>
            <person name="Jafra S."/>
        </authorList>
    </citation>
    <scope>NUCLEOTIDE SEQUENCE [LARGE SCALE GENOMIC DNA]</scope>
    <source>
        <strain evidence="3 4">A44</strain>
    </source>
</reference>
<dbReference type="PRINTS" id="PR00080">
    <property type="entry name" value="SDRFAMILY"/>
</dbReference>
<dbReference type="AlphaFoldDB" id="A0A248UDP3"/>
<protein>
    <submittedName>
        <fullName evidence="3">NADH(P)-binding family protein</fullName>
    </submittedName>
</protein>
<dbReference type="RefSeq" id="WP_095445484.1">
    <property type="nucleotide sequence ID" value="NZ_CP022603.1"/>
</dbReference>
<feature type="domain" description="Ketoreductase" evidence="2">
    <location>
        <begin position="4"/>
        <end position="169"/>
    </location>
</feature>
<evidence type="ECO:0000259" key="2">
    <source>
        <dbReference type="SMART" id="SM00822"/>
    </source>
</evidence>
<proteinExistence type="inferred from homology"/>
<dbReference type="OrthoDB" id="9792355at2"/>
<dbReference type="GO" id="GO:0016616">
    <property type="term" value="F:oxidoreductase activity, acting on the CH-OH group of donors, NAD or NADP as acceptor"/>
    <property type="evidence" value="ECO:0007669"/>
    <property type="project" value="UniProtKB-ARBA"/>
</dbReference>
<evidence type="ECO:0000313" key="3">
    <source>
        <dbReference type="EMBL" id="ASV84855.1"/>
    </source>
</evidence>
<dbReference type="FunFam" id="3.40.50.720:FF:000084">
    <property type="entry name" value="Short-chain dehydrogenase reductase"/>
    <property type="match status" value="1"/>
</dbReference>
<dbReference type="InterPro" id="IPR036291">
    <property type="entry name" value="NAD(P)-bd_dom_sf"/>
</dbReference>
<dbReference type="KEGG" id="och:CES85_5659"/>
<evidence type="ECO:0000256" key="1">
    <source>
        <dbReference type="ARBA" id="ARBA00006484"/>
    </source>
</evidence>
<evidence type="ECO:0000313" key="4">
    <source>
        <dbReference type="Proteomes" id="UP000215256"/>
    </source>
</evidence>
<dbReference type="SMART" id="SM00822">
    <property type="entry name" value="PKS_KR"/>
    <property type="match status" value="1"/>
</dbReference>
<dbReference type="EMBL" id="CP022603">
    <property type="protein sequence ID" value="ASV84855.1"/>
    <property type="molecule type" value="Genomic_DNA"/>
</dbReference>
<name>A0A248UDP3_9HYPH</name>
<dbReference type="InterPro" id="IPR057326">
    <property type="entry name" value="KR_dom"/>
</dbReference>
<dbReference type="CDD" id="cd05233">
    <property type="entry name" value="SDR_c"/>
    <property type="match status" value="1"/>
</dbReference>
<gene>
    <name evidence="3" type="ORF">CES85_5659</name>
</gene>
<dbReference type="InterPro" id="IPR020904">
    <property type="entry name" value="Sc_DH/Rdtase_CS"/>
</dbReference>
<dbReference type="PRINTS" id="PR00081">
    <property type="entry name" value="GDHRDH"/>
</dbReference>
<sequence length="234" mass="24443">MPEGQIIVTGGSKGIGLAIAGELIRRGRDVVCLSRSGDGTAGHQIRCDMTDEEAVRQAMVTIAERGPIAGLVNNAGVHTSAPAAAVTVADFNRTIALNATAVMVAAREVFPHLKDNGGTIINIGSFFDRIGAPDNLAYCASKAAVGAMTRVMAVEWARHSIGVINVAPGYIETDLNRDYLAKAKVQAWMGSRIPTGAPGKPHSVAQLVASLIIENIAYLTGETIYIDGGQGINH</sequence>